<dbReference type="Pfam" id="PF02082">
    <property type="entry name" value="Rrf2"/>
    <property type="match status" value="1"/>
</dbReference>
<dbReference type="Gene3D" id="1.10.10.10">
    <property type="entry name" value="Winged helix-like DNA-binding domain superfamily/Winged helix DNA-binding domain"/>
    <property type="match status" value="1"/>
</dbReference>
<dbReference type="PANTHER" id="PTHR33221:SF5">
    <property type="entry name" value="HTH-TYPE TRANSCRIPTIONAL REGULATOR ISCR"/>
    <property type="match status" value="1"/>
</dbReference>
<dbReference type="InterPro" id="IPR000944">
    <property type="entry name" value="Tscrpt_reg_Rrf2"/>
</dbReference>
<dbReference type="EMBL" id="CP017634">
    <property type="protein sequence ID" value="ATW28007.1"/>
    <property type="molecule type" value="Genomic_DNA"/>
</dbReference>
<accession>A0A3G1L021</accession>
<evidence type="ECO:0000313" key="2">
    <source>
        <dbReference type="EMBL" id="ATW28007.1"/>
    </source>
</evidence>
<dbReference type="PROSITE" id="PS01332">
    <property type="entry name" value="HTH_RRF2_1"/>
    <property type="match status" value="1"/>
</dbReference>
<gene>
    <name evidence="2" type="ORF">DCMF_27550</name>
</gene>
<dbReference type="GO" id="GO:0005829">
    <property type="term" value="C:cytosol"/>
    <property type="evidence" value="ECO:0007669"/>
    <property type="project" value="TreeGrafter"/>
</dbReference>
<dbReference type="PROSITE" id="PS51197">
    <property type="entry name" value="HTH_RRF2_2"/>
    <property type="match status" value="1"/>
</dbReference>
<proteinExistence type="predicted"/>
<protein>
    <submittedName>
        <fullName evidence="2">Rrf2 family transcriptional regulator</fullName>
    </submittedName>
</protein>
<name>A0A3G1L021_FORW1</name>
<dbReference type="RefSeq" id="WP_148137408.1">
    <property type="nucleotide sequence ID" value="NZ_CP017634.1"/>
</dbReference>
<dbReference type="InterPro" id="IPR036388">
    <property type="entry name" value="WH-like_DNA-bd_sf"/>
</dbReference>
<dbReference type="SUPFAM" id="SSF46785">
    <property type="entry name" value="Winged helix' DNA-binding domain"/>
    <property type="match status" value="1"/>
</dbReference>
<dbReference type="AlphaFoldDB" id="A0A3G1L021"/>
<dbReference type="InterPro" id="IPR036390">
    <property type="entry name" value="WH_DNA-bd_sf"/>
</dbReference>
<keyword evidence="1" id="KW-0238">DNA-binding</keyword>
<evidence type="ECO:0000313" key="3">
    <source>
        <dbReference type="Proteomes" id="UP000323521"/>
    </source>
</evidence>
<dbReference type="FunFam" id="1.10.10.10:FF:000164">
    <property type="entry name" value="Transcriptional regulator, Rrf2 family"/>
    <property type="match status" value="1"/>
</dbReference>
<dbReference type="KEGG" id="fwa:DCMF_27550"/>
<keyword evidence="3" id="KW-1185">Reference proteome</keyword>
<dbReference type="GO" id="GO:0003700">
    <property type="term" value="F:DNA-binding transcription factor activity"/>
    <property type="evidence" value="ECO:0007669"/>
    <property type="project" value="TreeGrafter"/>
</dbReference>
<reference evidence="2 3" key="1">
    <citation type="submission" date="2016-10" db="EMBL/GenBank/DDBJ databases">
        <title>Complete Genome Sequence of Peptococcaceae strain DCMF.</title>
        <authorList>
            <person name="Edwards R.J."/>
            <person name="Holland S.I."/>
            <person name="Deshpande N.P."/>
            <person name="Wong Y.K."/>
            <person name="Ertan H."/>
            <person name="Manefield M."/>
            <person name="Russell T.L."/>
            <person name="Lee M.J."/>
        </authorList>
    </citation>
    <scope>NUCLEOTIDE SEQUENCE [LARGE SCALE GENOMIC DNA]</scope>
    <source>
        <strain evidence="2 3">DCMF</strain>
    </source>
</reference>
<evidence type="ECO:0000256" key="1">
    <source>
        <dbReference type="ARBA" id="ARBA00023125"/>
    </source>
</evidence>
<dbReference type="InterPro" id="IPR030489">
    <property type="entry name" value="TR_Rrf2-type_CS"/>
</dbReference>
<dbReference type="OrthoDB" id="9808360at2"/>
<dbReference type="PANTHER" id="PTHR33221">
    <property type="entry name" value="WINGED HELIX-TURN-HELIX TRANSCRIPTIONAL REGULATOR, RRF2 FAMILY"/>
    <property type="match status" value="1"/>
</dbReference>
<dbReference type="GO" id="GO:0003677">
    <property type="term" value="F:DNA binding"/>
    <property type="evidence" value="ECO:0007669"/>
    <property type="project" value="UniProtKB-KW"/>
</dbReference>
<organism evidence="2 3">
    <name type="scientific">Formimonas warabiya</name>
    <dbReference type="NCBI Taxonomy" id="1761012"/>
    <lineage>
        <taxon>Bacteria</taxon>
        <taxon>Bacillati</taxon>
        <taxon>Bacillota</taxon>
        <taxon>Clostridia</taxon>
        <taxon>Eubacteriales</taxon>
        <taxon>Peptococcaceae</taxon>
        <taxon>Candidatus Formimonas</taxon>
    </lineage>
</organism>
<dbReference type="NCBIfam" id="TIGR00738">
    <property type="entry name" value="rrf2_super"/>
    <property type="match status" value="1"/>
</dbReference>
<sequence length="148" mass="16583">MKLSTKGRYGLRAMVDLTVHSTGGHVSLNSIAEREEISENYLEQVFSTLRKAGLVKSVKGAQGGYILADRPSNITVGAVLRTLEGDLSLIDKKVEELHQNNSIEYCIRTKVWDKLNESINAVVDAITLEDLAQEYRKLNQSFTLMYHI</sequence>
<dbReference type="Proteomes" id="UP000323521">
    <property type="component" value="Chromosome"/>
</dbReference>